<accession>A0A2N0ND36</accession>
<reference evidence="1 2" key="1">
    <citation type="submission" date="2016-04" db="EMBL/GenBank/DDBJ databases">
        <title>Genome analyses suggest a sexual origin of heterokaryosis in a supposedly ancient asexual fungus.</title>
        <authorList>
            <person name="Ropars J."/>
            <person name="Sedzielewska K."/>
            <person name="Noel J."/>
            <person name="Charron P."/>
            <person name="Farinelli L."/>
            <person name="Marton T."/>
            <person name="Kruger M."/>
            <person name="Pelin A."/>
            <person name="Brachmann A."/>
            <person name="Corradi N."/>
        </authorList>
    </citation>
    <scope>NUCLEOTIDE SEQUENCE [LARGE SCALE GENOMIC DNA]</scope>
    <source>
        <strain evidence="1 2">A5</strain>
    </source>
</reference>
<organism evidence="1 2">
    <name type="scientific">Rhizophagus irregularis</name>
    <dbReference type="NCBI Taxonomy" id="588596"/>
    <lineage>
        <taxon>Eukaryota</taxon>
        <taxon>Fungi</taxon>
        <taxon>Fungi incertae sedis</taxon>
        <taxon>Mucoromycota</taxon>
        <taxon>Glomeromycotina</taxon>
        <taxon>Glomeromycetes</taxon>
        <taxon>Glomerales</taxon>
        <taxon>Glomeraceae</taxon>
        <taxon>Rhizophagus</taxon>
    </lineage>
</organism>
<protein>
    <submittedName>
        <fullName evidence="1">Uncharacterized protein</fullName>
    </submittedName>
</protein>
<dbReference type="AlphaFoldDB" id="A0A2N0ND36"/>
<sequence length="92" mass="11299">IQNLKTLELTKFYIDDNTNYYNNLYSYIINYNNINNYDIKILNDQFLREFTQKFEFNHGVINNYTITKPCVDYYYYGKKSSSKDHKIHIEWV</sequence>
<evidence type="ECO:0000313" key="2">
    <source>
        <dbReference type="Proteomes" id="UP000232722"/>
    </source>
</evidence>
<proteinExistence type="predicted"/>
<reference evidence="1 2" key="2">
    <citation type="submission" date="2017-09" db="EMBL/GenBank/DDBJ databases">
        <title>Extensive intraspecific genome diversity in a model arbuscular mycorrhizal fungus.</title>
        <authorList>
            <person name="Chen E.C."/>
            <person name="Morin E."/>
            <person name="Beaudet D."/>
            <person name="Noel J."/>
            <person name="Ndikumana S."/>
            <person name="Charron P."/>
            <person name="St-Onge C."/>
            <person name="Giorgi J."/>
            <person name="Grigoriev I.V."/>
            <person name="Roux C."/>
            <person name="Martin F.M."/>
            <person name="Corradi N."/>
        </authorList>
    </citation>
    <scope>NUCLEOTIDE SEQUENCE [LARGE SCALE GENOMIC DNA]</scope>
    <source>
        <strain evidence="1 2">A5</strain>
    </source>
</reference>
<comment type="caution">
    <text evidence="1">The sequence shown here is derived from an EMBL/GenBank/DDBJ whole genome shotgun (WGS) entry which is preliminary data.</text>
</comment>
<evidence type="ECO:0000313" key="1">
    <source>
        <dbReference type="EMBL" id="PKB92493.1"/>
    </source>
</evidence>
<gene>
    <name evidence="1" type="ORF">RhiirA5_444454</name>
</gene>
<dbReference type="EMBL" id="LLXJ01010852">
    <property type="protein sequence ID" value="PKB92493.1"/>
    <property type="molecule type" value="Genomic_DNA"/>
</dbReference>
<name>A0A2N0ND36_9GLOM</name>
<dbReference type="Proteomes" id="UP000232722">
    <property type="component" value="Unassembled WGS sequence"/>
</dbReference>
<feature type="non-terminal residue" evidence="1">
    <location>
        <position position="1"/>
    </location>
</feature>